<organism evidence="1 2">
    <name type="scientific">Bacillus thuringiensis subsp. israelensis</name>
    <dbReference type="NCBI Taxonomy" id="1430"/>
    <lineage>
        <taxon>Bacteria</taxon>
        <taxon>Bacillati</taxon>
        <taxon>Bacillota</taxon>
        <taxon>Bacilli</taxon>
        <taxon>Bacillales</taxon>
        <taxon>Bacillaceae</taxon>
        <taxon>Bacillus</taxon>
        <taxon>Bacillus cereus group</taxon>
    </lineage>
</organism>
<proteinExistence type="predicted"/>
<dbReference type="RefSeq" id="WP_003310252.1">
    <property type="nucleotide sequence ID" value="NZ_CAAKHA010000028.1"/>
</dbReference>
<protein>
    <submittedName>
        <fullName evidence="1">Uncharacterized protein</fullName>
    </submittedName>
</protein>
<evidence type="ECO:0000313" key="2">
    <source>
        <dbReference type="Proteomes" id="UP000508034"/>
    </source>
</evidence>
<dbReference type="Proteomes" id="UP000508034">
    <property type="component" value="Unassembled WGS sequence"/>
</dbReference>
<accession>A0AAX3HXS2</accession>
<gene>
    <name evidence="1" type="ORF">BTAR23_AR23_05813</name>
</gene>
<name>A0AAX3HXS2_BACTI</name>
<reference evidence="1 2" key="1">
    <citation type="submission" date="2019-04" db="EMBL/GenBank/DDBJ databases">
        <authorList>
            <person name="Patino-Navarrete R."/>
            <person name="Patino Navarrete R."/>
        </authorList>
    </citation>
    <scope>NUCLEOTIDE SEQUENCE [LARGE SCALE GENOMIC DNA]</scope>
    <source>
        <strain evidence="1">Bacillus thuringiensis strain AR23</strain>
    </source>
</reference>
<evidence type="ECO:0000313" key="1">
    <source>
        <dbReference type="EMBL" id="VIJ07714.1"/>
    </source>
</evidence>
<comment type="caution">
    <text evidence="1">The sequence shown here is derived from an EMBL/GenBank/DDBJ whole genome shotgun (WGS) entry which is preliminary data.</text>
</comment>
<sequence>MRQGNRGMAFEKLINLSNEWNSVYGIDFYNFSQKYIFDFFA</sequence>
<dbReference type="AlphaFoldDB" id="A0AAX3HXS2"/>
<dbReference type="EMBL" id="CAAKHA010000028">
    <property type="protein sequence ID" value="VIJ07714.1"/>
    <property type="molecule type" value="Genomic_DNA"/>
</dbReference>